<evidence type="ECO:0000256" key="9">
    <source>
        <dbReference type="ARBA" id="ARBA00051693"/>
    </source>
</evidence>
<evidence type="ECO:0000256" key="2">
    <source>
        <dbReference type="ARBA" id="ARBA00022741"/>
    </source>
</evidence>
<feature type="region of interest" description="Disordered" evidence="10">
    <location>
        <begin position="1"/>
        <end position="26"/>
    </location>
</feature>
<sequence>MRVKESGIAGPASAKVTPAPAGSPSTGEAVLNKLKFEDLRIGPELGKGSQGKVRIVQHRGTLEKFAMKYLIFEGNDIESQRMALQAELRQVEALKDANVVSSYEAFFRDGKLFILLEYMDCGTMKDIMRNHPEGIEEPKLAFIAREIMKGLRYLHESKVVHRDLKPANVLCNSKGEVKISDFGVAKQFQTDATMFTLSSQGSVAYMSPERIHSEPYSYSCDIWSVGVTIAELALGEYPFGGKKSVYDLCQVITASPVQILWDRSSRTFSPELKDFVTKCLNPIASRPSASQLLEHPFLQSAKNAVVEEIGRYFHTQLEVKLDDMKEKKTEQ</sequence>
<dbReference type="PROSITE" id="PS00108">
    <property type="entry name" value="PROTEIN_KINASE_ST"/>
    <property type="match status" value="1"/>
</dbReference>
<protein>
    <recommendedName>
        <fullName evidence="6">mitogen-activated protein kinase kinase</fullName>
        <ecNumber evidence="6">2.7.12.2</ecNumber>
    </recommendedName>
</protein>
<dbReference type="GO" id="GO:0004708">
    <property type="term" value="F:MAP kinase kinase activity"/>
    <property type="evidence" value="ECO:0007669"/>
    <property type="project" value="UniProtKB-EC"/>
</dbReference>
<evidence type="ECO:0000256" key="10">
    <source>
        <dbReference type="SAM" id="MobiDB-lite"/>
    </source>
</evidence>
<evidence type="ECO:0000256" key="5">
    <source>
        <dbReference type="ARBA" id="ARBA00038035"/>
    </source>
</evidence>
<dbReference type="PANTHER" id="PTHR48013:SF9">
    <property type="entry name" value="DUAL SPECIFICITY MITOGEN-ACTIVATED PROTEIN KINASE KINASE 5"/>
    <property type="match status" value="1"/>
</dbReference>
<evidence type="ECO:0000313" key="13">
    <source>
        <dbReference type="Proteomes" id="UP000051952"/>
    </source>
</evidence>
<keyword evidence="1" id="KW-0808">Transferase</keyword>
<dbReference type="SMART" id="SM00220">
    <property type="entry name" value="S_TKc"/>
    <property type="match status" value="1"/>
</dbReference>
<evidence type="ECO:0000256" key="4">
    <source>
        <dbReference type="ARBA" id="ARBA00022840"/>
    </source>
</evidence>
<dbReference type="VEuPathDB" id="TriTrypDB:BSAL_33295"/>
<dbReference type="InterPro" id="IPR008271">
    <property type="entry name" value="Ser/Thr_kinase_AS"/>
</dbReference>
<feature type="domain" description="Protein kinase" evidence="11">
    <location>
        <begin position="39"/>
        <end position="298"/>
    </location>
</feature>
<keyword evidence="4" id="KW-0067">ATP-binding</keyword>
<dbReference type="GO" id="GO:0005524">
    <property type="term" value="F:ATP binding"/>
    <property type="evidence" value="ECO:0007669"/>
    <property type="project" value="UniProtKB-KW"/>
</dbReference>
<gene>
    <name evidence="12" type="ORF">BSAL_33295</name>
</gene>
<keyword evidence="13" id="KW-1185">Reference proteome</keyword>
<evidence type="ECO:0000256" key="6">
    <source>
        <dbReference type="ARBA" id="ARBA00038999"/>
    </source>
</evidence>
<dbReference type="OMA" id="RISCVYK"/>
<evidence type="ECO:0000256" key="1">
    <source>
        <dbReference type="ARBA" id="ARBA00022679"/>
    </source>
</evidence>
<dbReference type="Pfam" id="PF00069">
    <property type="entry name" value="Pkinase"/>
    <property type="match status" value="1"/>
</dbReference>
<evidence type="ECO:0000313" key="12">
    <source>
        <dbReference type="EMBL" id="CUI15223.1"/>
    </source>
</evidence>
<evidence type="ECO:0000259" key="11">
    <source>
        <dbReference type="PROSITE" id="PS50011"/>
    </source>
</evidence>
<comment type="catalytic activity">
    <reaction evidence="9">
        <text>L-tyrosyl-[protein] + ATP = O-phospho-L-tyrosyl-[protein] + ADP + H(+)</text>
        <dbReference type="Rhea" id="RHEA:10596"/>
        <dbReference type="Rhea" id="RHEA-COMP:10136"/>
        <dbReference type="Rhea" id="RHEA-COMP:20101"/>
        <dbReference type="ChEBI" id="CHEBI:15378"/>
        <dbReference type="ChEBI" id="CHEBI:30616"/>
        <dbReference type="ChEBI" id="CHEBI:46858"/>
        <dbReference type="ChEBI" id="CHEBI:61978"/>
        <dbReference type="ChEBI" id="CHEBI:456216"/>
        <dbReference type="EC" id="2.7.12.2"/>
    </reaction>
</comment>
<dbReference type="InterPro" id="IPR011009">
    <property type="entry name" value="Kinase-like_dom_sf"/>
</dbReference>
<accession>A0A0S4KHR9</accession>
<evidence type="ECO:0000256" key="8">
    <source>
        <dbReference type="ARBA" id="ARBA00049299"/>
    </source>
</evidence>
<dbReference type="SUPFAM" id="SSF56112">
    <property type="entry name" value="Protein kinase-like (PK-like)"/>
    <property type="match status" value="1"/>
</dbReference>
<dbReference type="Gene3D" id="1.10.510.10">
    <property type="entry name" value="Transferase(Phosphotransferase) domain 1"/>
    <property type="match status" value="1"/>
</dbReference>
<comment type="catalytic activity">
    <reaction evidence="8">
        <text>L-threonyl-[protein] + ATP = O-phospho-L-threonyl-[protein] + ADP + H(+)</text>
        <dbReference type="Rhea" id="RHEA:46608"/>
        <dbReference type="Rhea" id="RHEA-COMP:11060"/>
        <dbReference type="Rhea" id="RHEA-COMP:11605"/>
        <dbReference type="ChEBI" id="CHEBI:15378"/>
        <dbReference type="ChEBI" id="CHEBI:30013"/>
        <dbReference type="ChEBI" id="CHEBI:30616"/>
        <dbReference type="ChEBI" id="CHEBI:61977"/>
        <dbReference type="ChEBI" id="CHEBI:456216"/>
        <dbReference type="EC" id="2.7.12.2"/>
    </reaction>
</comment>
<comment type="similarity">
    <text evidence="5">Belongs to the protein kinase superfamily. STE Ser/Thr protein kinase family. MAP kinase kinase subfamily.</text>
</comment>
<comment type="catalytic activity">
    <reaction evidence="7">
        <text>L-seryl-[protein] + ATP = O-phospho-L-seryl-[protein] + ADP + H(+)</text>
        <dbReference type="Rhea" id="RHEA:17989"/>
        <dbReference type="Rhea" id="RHEA-COMP:9863"/>
        <dbReference type="Rhea" id="RHEA-COMP:11604"/>
        <dbReference type="ChEBI" id="CHEBI:15378"/>
        <dbReference type="ChEBI" id="CHEBI:29999"/>
        <dbReference type="ChEBI" id="CHEBI:30616"/>
        <dbReference type="ChEBI" id="CHEBI:83421"/>
        <dbReference type="ChEBI" id="CHEBI:456216"/>
        <dbReference type="EC" id="2.7.12.2"/>
    </reaction>
</comment>
<reference evidence="13" key="1">
    <citation type="submission" date="2015-09" db="EMBL/GenBank/DDBJ databases">
        <authorList>
            <consortium name="Pathogen Informatics"/>
        </authorList>
    </citation>
    <scope>NUCLEOTIDE SEQUENCE [LARGE SCALE GENOMIC DNA]</scope>
    <source>
        <strain evidence="13">Lake Konstanz</strain>
    </source>
</reference>
<evidence type="ECO:0000256" key="7">
    <source>
        <dbReference type="ARBA" id="ARBA00049014"/>
    </source>
</evidence>
<dbReference type="EMBL" id="CYKH01001954">
    <property type="protein sequence ID" value="CUI15223.1"/>
    <property type="molecule type" value="Genomic_DNA"/>
</dbReference>
<proteinExistence type="inferred from homology"/>
<organism evidence="12 13">
    <name type="scientific">Bodo saltans</name>
    <name type="common">Flagellated protozoan</name>
    <dbReference type="NCBI Taxonomy" id="75058"/>
    <lineage>
        <taxon>Eukaryota</taxon>
        <taxon>Discoba</taxon>
        <taxon>Euglenozoa</taxon>
        <taxon>Kinetoplastea</taxon>
        <taxon>Metakinetoplastina</taxon>
        <taxon>Eubodonida</taxon>
        <taxon>Bodonidae</taxon>
        <taxon>Bodo</taxon>
    </lineage>
</organism>
<dbReference type="Gene3D" id="3.30.200.20">
    <property type="entry name" value="Phosphorylase Kinase, domain 1"/>
    <property type="match status" value="1"/>
</dbReference>
<dbReference type="OrthoDB" id="10252354at2759"/>
<keyword evidence="3 12" id="KW-0418">Kinase</keyword>
<dbReference type="AlphaFoldDB" id="A0A0S4KHR9"/>
<name>A0A0S4KHR9_BODSA</name>
<dbReference type="EC" id="2.7.12.2" evidence="6"/>
<dbReference type="Proteomes" id="UP000051952">
    <property type="component" value="Unassembled WGS sequence"/>
</dbReference>
<dbReference type="PROSITE" id="PS50011">
    <property type="entry name" value="PROTEIN_KINASE_DOM"/>
    <property type="match status" value="1"/>
</dbReference>
<keyword evidence="2" id="KW-0547">Nucleotide-binding</keyword>
<dbReference type="InterPro" id="IPR000719">
    <property type="entry name" value="Prot_kinase_dom"/>
</dbReference>
<evidence type="ECO:0000256" key="3">
    <source>
        <dbReference type="ARBA" id="ARBA00022777"/>
    </source>
</evidence>
<dbReference type="PANTHER" id="PTHR48013">
    <property type="entry name" value="DUAL SPECIFICITY MITOGEN-ACTIVATED PROTEIN KINASE KINASE 5-RELATED"/>
    <property type="match status" value="1"/>
</dbReference>